<dbReference type="SUPFAM" id="SSF109604">
    <property type="entry name" value="HD-domain/PDEase-like"/>
    <property type="match status" value="1"/>
</dbReference>
<evidence type="ECO:0000256" key="1">
    <source>
        <dbReference type="PROSITE-ProRule" id="PRU00169"/>
    </source>
</evidence>
<dbReference type="Gene3D" id="3.40.50.2300">
    <property type="match status" value="1"/>
</dbReference>
<dbReference type="SMART" id="SM00448">
    <property type="entry name" value="REC"/>
    <property type="match status" value="1"/>
</dbReference>
<dbReference type="Pfam" id="PF13487">
    <property type="entry name" value="HD_5"/>
    <property type="match status" value="1"/>
</dbReference>
<evidence type="ECO:0000259" key="2">
    <source>
        <dbReference type="PROSITE" id="PS50110"/>
    </source>
</evidence>
<protein>
    <submittedName>
        <fullName evidence="4">Response regulator</fullName>
    </submittedName>
</protein>
<dbReference type="InterPro" id="IPR003607">
    <property type="entry name" value="HD/PDEase_dom"/>
</dbReference>
<dbReference type="PANTHER" id="PTHR45228">
    <property type="entry name" value="CYCLIC DI-GMP PHOSPHODIESTERASE TM_0186-RELATED"/>
    <property type="match status" value="1"/>
</dbReference>
<dbReference type="PROSITE" id="PS51832">
    <property type="entry name" value="HD_GYP"/>
    <property type="match status" value="1"/>
</dbReference>
<dbReference type="InterPro" id="IPR052020">
    <property type="entry name" value="Cyclic_di-GMP/3'3'-cGAMP_PDE"/>
</dbReference>
<feature type="domain" description="Response regulatory" evidence="2">
    <location>
        <begin position="3"/>
        <end position="118"/>
    </location>
</feature>
<dbReference type="InterPro" id="IPR001789">
    <property type="entry name" value="Sig_transdc_resp-reg_receiver"/>
</dbReference>
<dbReference type="GO" id="GO:0000160">
    <property type="term" value="P:phosphorelay signal transduction system"/>
    <property type="evidence" value="ECO:0007669"/>
    <property type="project" value="InterPro"/>
</dbReference>
<dbReference type="PANTHER" id="PTHR45228:SF5">
    <property type="entry name" value="CYCLIC DI-GMP PHOSPHODIESTERASE VC_1348-RELATED"/>
    <property type="match status" value="1"/>
</dbReference>
<evidence type="ECO:0000313" key="4">
    <source>
        <dbReference type="EMBL" id="AGS52262.1"/>
    </source>
</evidence>
<keyword evidence="1" id="KW-0597">Phosphoprotein</keyword>
<dbReference type="CDD" id="cd00077">
    <property type="entry name" value="HDc"/>
    <property type="match status" value="1"/>
</dbReference>
<dbReference type="SMART" id="SM00471">
    <property type="entry name" value="HDc"/>
    <property type="match status" value="1"/>
</dbReference>
<dbReference type="SUPFAM" id="SSF52172">
    <property type="entry name" value="CheY-like"/>
    <property type="match status" value="1"/>
</dbReference>
<dbReference type="AlphaFoldDB" id="A0A0A6ZH45"/>
<dbReference type="PROSITE" id="PS50110">
    <property type="entry name" value="RESPONSE_REGULATORY"/>
    <property type="match status" value="1"/>
</dbReference>
<dbReference type="InterPro" id="IPR011006">
    <property type="entry name" value="CheY-like_superfamily"/>
</dbReference>
<reference evidence="4" key="1">
    <citation type="journal article" date="2012" name="Enzyme Microb. Technol.">
        <title>Characterization of a novel thermostable ?-glucosidase from a metagenomic library of termite gut.</title>
        <authorList>
            <person name="Wang Q."/>
            <person name="Qian C."/>
            <person name="Zhang X.Z."/>
            <person name="Liu N."/>
            <person name="Yan X."/>
            <person name="Zhou Z."/>
        </authorList>
    </citation>
    <scope>NUCLEOTIDE SEQUENCE</scope>
</reference>
<dbReference type="Gene3D" id="1.10.3210.10">
    <property type="entry name" value="Hypothetical protein af1432"/>
    <property type="match status" value="1"/>
</dbReference>
<name>A0A0A6ZH45_9BACT</name>
<dbReference type="InterPro" id="IPR037522">
    <property type="entry name" value="HD_GYP_dom"/>
</dbReference>
<feature type="domain" description="HD-GYP" evidence="3">
    <location>
        <begin position="131"/>
        <end position="339"/>
    </location>
</feature>
<dbReference type="EMBL" id="JQ844187">
    <property type="protein sequence ID" value="AGS52262.1"/>
    <property type="molecule type" value="Genomic_DNA"/>
</dbReference>
<evidence type="ECO:0000259" key="3">
    <source>
        <dbReference type="PROSITE" id="PS51832"/>
    </source>
</evidence>
<proteinExistence type="predicted"/>
<dbReference type="Pfam" id="PF00072">
    <property type="entry name" value="Response_reg"/>
    <property type="match status" value="1"/>
</dbReference>
<organism evidence="4">
    <name type="scientific">uncultured bacterium contig00059</name>
    <dbReference type="NCBI Taxonomy" id="1181542"/>
    <lineage>
        <taxon>Bacteria</taxon>
        <taxon>environmental samples</taxon>
    </lineage>
</organism>
<feature type="modified residue" description="4-aspartylphosphate" evidence="1">
    <location>
        <position position="51"/>
    </location>
</feature>
<accession>A0A0A6ZH45</accession>
<sequence length="339" mass="37896">MKTIFVVDDNDVNLLSAYKALAKNYRVFTLPSAAAMFELLENVTPDLILLDIEMSEMDGLEALKFLKSSARSVNIPVMFLTGRKDEASEILGFELGAVDFITKPFSDSVLLKRVNTHLGIDSVSRERMSKLKNLQTGIVSILANMVENRDTFTGRHIERTTRYIRILINGMLERGVYAEEINQWNMETVVSSVRLHDIGKIVISDLLLNKRGKLTDEEFEIMKTHAPEGEKIIESIIVESGDGYFLQNAKLFAGYHHERWDGTGYPRGLSGEAIPLQGRIMAIADVYDALVSERPYKPAYPHETAVEIISKGSGGQFDPKIADVFMKINGLFAEVAACQ</sequence>